<feature type="signal peptide" evidence="1">
    <location>
        <begin position="1"/>
        <end position="22"/>
    </location>
</feature>
<proteinExistence type="predicted"/>
<dbReference type="AlphaFoldDB" id="A0A6S6WQH2"/>
<dbReference type="Pfam" id="PF13432">
    <property type="entry name" value="TPR_16"/>
    <property type="match status" value="1"/>
</dbReference>
<keyword evidence="1" id="KW-0732">Signal</keyword>
<sequence>MDRANTRWLPRLALGLSLLSCAAHGSASETLNVSGRGYTTDGVVSSADAGALTEALSEADALQYGHRFDDALNVLDQVLKQQPDHLQARLMQARIHLAQGALKQAQRSCQALLGEVSMTLSATCLLEVAGRMHPDRLANTYQQLSKLYQQQPASKDIRHWQQQILAEQAYALGHYDDVARWFAGRDFKDHPVVNQKLLADAWLAAADPQRLLAAYPECPQLGQLPEDSMLVRIAHASIAANSDRHCWQQLTAERMQIRIARDEALHTADIAYYFAYVAIEPTQALHYAELNYNVAKEPADQELLERARSLQ</sequence>
<feature type="chain" id="PRO_5028869810" description="Beta-barrel assembly-enhancing protease" evidence="1">
    <location>
        <begin position="23"/>
        <end position="311"/>
    </location>
</feature>
<organism evidence="2 3">
    <name type="scientific">Pseudidiomarina piscicola</name>
    <dbReference type="NCBI Taxonomy" id="2614830"/>
    <lineage>
        <taxon>Bacteria</taxon>
        <taxon>Pseudomonadati</taxon>
        <taxon>Pseudomonadota</taxon>
        <taxon>Gammaproteobacteria</taxon>
        <taxon>Alteromonadales</taxon>
        <taxon>Idiomarinaceae</taxon>
        <taxon>Pseudidiomarina</taxon>
    </lineage>
</organism>
<dbReference type="RefSeq" id="WP_173920631.1">
    <property type="nucleotide sequence ID" value="NZ_CADCXY010000003.1"/>
</dbReference>
<evidence type="ECO:0008006" key="4">
    <source>
        <dbReference type="Google" id="ProtNLM"/>
    </source>
</evidence>
<keyword evidence="3" id="KW-1185">Reference proteome</keyword>
<accession>A0A6S6WQH2</accession>
<protein>
    <recommendedName>
        <fullName evidence="4">Beta-barrel assembly-enhancing protease</fullName>
    </recommendedName>
</protein>
<evidence type="ECO:0000256" key="1">
    <source>
        <dbReference type="SAM" id="SignalP"/>
    </source>
</evidence>
<dbReference type="EMBL" id="CADCXY010000003">
    <property type="protein sequence ID" value="CAB0151247.1"/>
    <property type="molecule type" value="Genomic_DNA"/>
</dbReference>
<evidence type="ECO:0000313" key="3">
    <source>
        <dbReference type="Proteomes" id="UP000481517"/>
    </source>
</evidence>
<reference evidence="2 3" key="1">
    <citation type="submission" date="2020-02" db="EMBL/GenBank/DDBJ databases">
        <authorList>
            <person name="Rodrigo-Torres L."/>
            <person name="Arahal R. D."/>
            <person name="Lucena T."/>
        </authorList>
    </citation>
    <scope>NUCLEOTIDE SEQUENCE [LARGE SCALE GENOMIC DNA]</scope>
    <source>
        <strain evidence="2 3">CECT 9734</strain>
    </source>
</reference>
<dbReference type="InterPro" id="IPR011990">
    <property type="entry name" value="TPR-like_helical_dom_sf"/>
</dbReference>
<evidence type="ECO:0000313" key="2">
    <source>
        <dbReference type="EMBL" id="CAB0151247.1"/>
    </source>
</evidence>
<dbReference type="Gene3D" id="1.25.40.10">
    <property type="entry name" value="Tetratricopeptide repeat domain"/>
    <property type="match status" value="1"/>
</dbReference>
<dbReference type="Proteomes" id="UP000481517">
    <property type="component" value="Unassembled WGS sequence"/>
</dbReference>
<gene>
    <name evidence="2" type="ORF">PSI9734_01660</name>
</gene>
<dbReference type="SUPFAM" id="SSF48452">
    <property type="entry name" value="TPR-like"/>
    <property type="match status" value="1"/>
</dbReference>
<name>A0A6S6WQH2_9GAMM</name>